<comment type="caution">
    <text evidence="5">The sequence shown here is derived from an EMBL/GenBank/DDBJ whole genome shotgun (WGS) entry which is preliminary data.</text>
</comment>
<gene>
    <name evidence="5" type="ORF">Pfra01_001523200</name>
</gene>
<dbReference type="PANTHER" id="PTHR22893:SF91">
    <property type="entry name" value="NADPH DEHYDROGENASE 2-RELATED"/>
    <property type="match status" value="1"/>
</dbReference>
<protein>
    <submittedName>
        <fullName evidence="5">Unnamed protein product</fullName>
    </submittedName>
</protein>
<dbReference type="Gene3D" id="3.20.20.70">
    <property type="entry name" value="Aldolase class I"/>
    <property type="match status" value="1"/>
</dbReference>
<name>A0A9W7CX92_9STRA</name>
<reference evidence="5" key="1">
    <citation type="submission" date="2023-04" db="EMBL/GenBank/DDBJ databases">
        <title>Phytophthora fragariaefolia NBRC 109709.</title>
        <authorList>
            <person name="Ichikawa N."/>
            <person name="Sato H."/>
            <person name="Tonouchi N."/>
        </authorList>
    </citation>
    <scope>NUCLEOTIDE SEQUENCE</scope>
    <source>
        <strain evidence="5">NBRC 109709</strain>
    </source>
</reference>
<dbReference type="GO" id="GO:0005829">
    <property type="term" value="C:cytosol"/>
    <property type="evidence" value="ECO:0007669"/>
    <property type="project" value="UniProtKB-ARBA"/>
</dbReference>
<keyword evidence="6" id="KW-1185">Reference proteome</keyword>
<evidence type="ECO:0000256" key="2">
    <source>
        <dbReference type="ARBA" id="ARBA00005979"/>
    </source>
</evidence>
<comment type="similarity">
    <text evidence="2">Belongs to the NADH:flavin oxidoreductase/NADH oxidase family.</text>
</comment>
<dbReference type="CDD" id="cd02933">
    <property type="entry name" value="OYE_like_FMN"/>
    <property type="match status" value="1"/>
</dbReference>
<dbReference type="Pfam" id="PF00724">
    <property type="entry name" value="Oxidored_FMN"/>
    <property type="match status" value="1"/>
</dbReference>
<evidence type="ECO:0000256" key="3">
    <source>
        <dbReference type="ARBA" id="ARBA00023002"/>
    </source>
</evidence>
<evidence type="ECO:0000313" key="5">
    <source>
        <dbReference type="EMBL" id="GMF44137.1"/>
    </source>
</evidence>
<dbReference type="PANTHER" id="PTHR22893">
    <property type="entry name" value="NADH OXIDOREDUCTASE-RELATED"/>
    <property type="match status" value="1"/>
</dbReference>
<dbReference type="InterPro" id="IPR045247">
    <property type="entry name" value="Oye-like"/>
</dbReference>
<dbReference type="OrthoDB" id="276546at2759"/>
<dbReference type="Proteomes" id="UP001165121">
    <property type="component" value="Unassembled WGS sequence"/>
</dbReference>
<feature type="domain" description="NADH:flavin oxidoreductase/NADH oxidase N-terminal" evidence="4">
    <location>
        <begin position="8"/>
        <end position="343"/>
    </location>
</feature>
<dbReference type="InterPro" id="IPR013785">
    <property type="entry name" value="Aldolase_TIM"/>
</dbReference>
<proteinExistence type="inferred from homology"/>
<sequence length="383" mass="42548">MAPTENYKLFMPLQMGDGLVLKNRVVFGPATRARIDSLSHAPSAMNAIYYEQRAGAGLIISEGCAISEQGFGWYGSPALYTNEQVEGWKEVVNRVHLKGGKIFVQLWHMGRQSHPSFHANNEVVSASATILEGGNTRNSDGERTGFERARALTLNEIPGVVEQYRKCAELAKSVGFDGAEVHAGSGYLIDQFLQSCTNQRTDIYGGSFENRYRLLDEIVEAVKTVYPADRIGVRVSPSSKYGGMGSADNTELFTYVFHRLSEHGLGYLAILDGFGFGYSDKSRVMTALDAKMNFKGIVMANCSYTRDTAEGVVHSGAADLVSFVRGFMSNPDLVERFRNDWPLNDELDYEFYWDPSKGKEGYITPPTYKPEQPCPLLKLWPSF</sequence>
<dbReference type="SUPFAM" id="SSF51395">
    <property type="entry name" value="FMN-linked oxidoreductases"/>
    <property type="match status" value="1"/>
</dbReference>
<comment type="cofactor">
    <cofactor evidence="1">
        <name>FMN</name>
        <dbReference type="ChEBI" id="CHEBI:58210"/>
    </cofactor>
</comment>
<accession>A0A9W7CX92</accession>
<dbReference type="GO" id="GO:0016628">
    <property type="term" value="F:oxidoreductase activity, acting on the CH-CH group of donors, NAD or NADP as acceptor"/>
    <property type="evidence" value="ECO:0007669"/>
    <property type="project" value="UniProtKB-ARBA"/>
</dbReference>
<keyword evidence="3" id="KW-0560">Oxidoreductase</keyword>
<dbReference type="GO" id="GO:0010181">
    <property type="term" value="F:FMN binding"/>
    <property type="evidence" value="ECO:0007669"/>
    <property type="project" value="InterPro"/>
</dbReference>
<dbReference type="InterPro" id="IPR001155">
    <property type="entry name" value="OxRdtase_FMN_N"/>
</dbReference>
<evidence type="ECO:0000313" key="6">
    <source>
        <dbReference type="Proteomes" id="UP001165121"/>
    </source>
</evidence>
<evidence type="ECO:0000256" key="1">
    <source>
        <dbReference type="ARBA" id="ARBA00001917"/>
    </source>
</evidence>
<organism evidence="5 6">
    <name type="scientific">Phytophthora fragariaefolia</name>
    <dbReference type="NCBI Taxonomy" id="1490495"/>
    <lineage>
        <taxon>Eukaryota</taxon>
        <taxon>Sar</taxon>
        <taxon>Stramenopiles</taxon>
        <taxon>Oomycota</taxon>
        <taxon>Peronosporomycetes</taxon>
        <taxon>Peronosporales</taxon>
        <taxon>Peronosporaceae</taxon>
        <taxon>Phytophthora</taxon>
    </lineage>
</organism>
<dbReference type="AlphaFoldDB" id="A0A9W7CX92"/>
<evidence type="ECO:0000259" key="4">
    <source>
        <dbReference type="Pfam" id="PF00724"/>
    </source>
</evidence>
<dbReference type="FunFam" id="3.20.20.70:FF:000059">
    <property type="entry name" value="N-ethylmaleimide reductase, FMN-linked"/>
    <property type="match status" value="1"/>
</dbReference>
<dbReference type="EMBL" id="BSXT01001647">
    <property type="protein sequence ID" value="GMF44137.1"/>
    <property type="molecule type" value="Genomic_DNA"/>
</dbReference>